<name>A0ABU2FQU2_9EURY</name>
<evidence type="ECO:0000313" key="11">
    <source>
        <dbReference type="EMBL" id="MDS0282641.1"/>
    </source>
</evidence>
<dbReference type="Pfam" id="PF00984">
    <property type="entry name" value="UDPG_MGDP_dh"/>
    <property type="match status" value="1"/>
</dbReference>
<dbReference type="SMART" id="SM00984">
    <property type="entry name" value="UDPG_MGDP_dh_C"/>
    <property type="match status" value="1"/>
</dbReference>
<evidence type="ECO:0000259" key="10">
    <source>
        <dbReference type="SMART" id="SM00984"/>
    </source>
</evidence>
<dbReference type="Pfam" id="PF03721">
    <property type="entry name" value="UDPG_MGDP_dh_N"/>
    <property type="match status" value="1"/>
</dbReference>
<dbReference type="RefSeq" id="WP_310900472.1">
    <property type="nucleotide sequence ID" value="NZ_JAMQOS010000003.1"/>
</dbReference>
<dbReference type="Proteomes" id="UP001268864">
    <property type="component" value="Unassembled WGS sequence"/>
</dbReference>
<dbReference type="SUPFAM" id="SSF52413">
    <property type="entry name" value="UDP-glucose/GDP-mannose dehydrogenase C-terminal domain"/>
    <property type="match status" value="1"/>
</dbReference>
<dbReference type="PIRSF" id="PIRSF500136">
    <property type="entry name" value="UDP_ManNAc_DH"/>
    <property type="match status" value="1"/>
</dbReference>
<keyword evidence="5" id="KW-0520">NAD</keyword>
<feature type="compositionally biased region" description="Polar residues" evidence="9">
    <location>
        <begin position="1"/>
        <end position="10"/>
    </location>
</feature>
<proteinExistence type="inferred from homology"/>
<dbReference type="InterPro" id="IPR008927">
    <property type="entry name" value="6-PGluconate_DH-like_C_sf"/>
</dbReference>
<dbReference type="Gene3D" id="3.40.50.720">
    <property type="entry name" value="NAD(P)-binding Rossmann-like Domain"/>
    <property type="match status" value="2"/>
</dbReference>
<dbReference type="SUPFAM" id="SSF51735">
    <property type="entry name" value="NAD(P)-binding Rossmann-fold domains"/>
    <property type="match status" value="1"/>
</dbReference>
<evidence type="ECO:0000256" key="3">
    <source>
        <dbReference type="ARBA" id="ARBA00016796"/>
    </source>
</evidence>
<comment type="similarity">
    <text evidence="1 8">Belongs to the UDP-glucose/GDP-mannose dehydrogenase family.</text>
</comment>
<dbReference type="SUPFAM" id="SSF48179">
    <property type="entry name" value="6-phosphogluconate dehydrogenase C-terminal domain-like"/>
    <property type="match status" value="1"/>
</dbReference>
<dbReference type="InterPro" id="IPR017476">
    <property type="entry name" value="UDP-Glc/GDP-Man"/>
</dbReference>
<evidence type="ECO:0000256" key="4">
    <source>
        <dbReference type="ARBA" id="ARBA00023002"/>
    </source>
</evidence>
<evidence type="ECO:0000256" key="1">
    <source>
        <dbReference type="ARBA" id="ARBA00006601"/>
    </source>
</evidence>
<comment type="caution">
    <text evidence="11">The sequence shown here is derived from an EMBL/GenBank/DDBJ whole genome shotgun (WGS) entry which is preliminary data.</text>
</comment>
<organism evidence="11 12">
    <name type="scientific">Haloarcula onubensis</name>
    <dbReference type="NCBI Taxonomy" id="2950539"/>
    <lineage>
        <taxon>Archaea</taxon>
        <taxon>Methanobacteriati</taxon>
        <taxon>Methanobacteriota</taxon>
        <taxon>Stenosarchaea group</taxon>
        <taxon>Halobacteria</taxon>
        <taxon>Halobacteriales</taxon>
        <taxon>Haloarculaceae</taxon>
        <taxon>Haloarcula</taxon>
    </lineage>
</organism>
<keyword evidence="4" id="KW-0560">Oxidoreductase</keyword>
<protein>
    <recommendedName>
        <fullName evidence="3">UDP-N-acetyl-D-mannosamine dehydrogenase</fullName>
        <ecNumber evidence="2">1.1.1.336</ecNumber>
    </recommendedName>
    <alternativeName>
        <fullName evidence="6">UDP-ManNAc 6-dehydrogenase</fullName>
    </alternativeName>
</protein>
<dbReference type="EC" id="1.1.1.336" evidence="2"/>
<dbReference type="InterPro" id="IPR014026">
    <property type="entry name" value="UDP-Glc/GDP-Man_DH_dimer"/>
</dbReference>
<evidence type="ECO:0000256" key="7">
    <source>
        <dbReference type="ARBA" id="ARBA00049130"/>
    </source>
</evidence>
<evidence type="ECO:0000256" key="6">
    <source>
        <dbReference type="ARBA" id="ARBA00030172"/>
    </source>
</evidence>
<dbReference type="InterPro" id="IPR036291">
    <property type="entry name" value="NAD(P)-bd_dom_sf"/>
</dbReference>
<feature type="region of interest" description="Disordered" evidence="9">
    <location>
        <begin position="1"/>
        <end position="21"/>
    </location>
</feature>
<dbReference type="Pfam" id="PF03720">
    <property type="entry name" value="UDPG_MGDP_dh_C"/>
    <property type="match status" value="1"/>
</dbReference>
<sequence>MNPLQRTQTPDGKASTENHSDIIPEETTVCVVGLGYVGLPLAVRFDESGYDVIGYDISAETVDRLDEGIDTTGDLGDAAIADGEVTFTTDPATIEAASYVLVTVPTPIDETHDPKLDYVESAAETVGQHMTAETTVILESTVYPGATREVMGPALEAASGLDCGEEFSVGYSPERANPGDEDHGLRNVVKIVSGQTDAVTEDVATLYDHVVDAGVHRAPSMAVAEAAKVVENVQRDVNIGLVNDLAKTFERLDIDTEAVLSAAGTKWNFHDYRPGLVSGHCIPVDPYFLLHRAKQAGASPDLIEASRSVNESMPKHVADLMVKALTEAGRPLADARVLVAGLTYKADVADIRNAKIGAVIEELREYGIEVVGYDPLLSDETIAAHLDIESRERLSFEGVDGLLLGSAHEDLRELNPNIVAAEMAKPPAIVDVNGIFDVTDVSDEVAYRRV</sequence>
<dbReference type="InterPro" id="IPR014027">
    <property type="entry name" value="UDP-Glc/GDP-Man_DH_C"/>
</dbReference>
<dbReference type="InterPro" id="IPR036220">
    <property type="entry name" value="UDP-Glc/GDP-Man_DH_C_sf"/>
</dbReference>
<keyword evidence="12" id="KW-1185">Reference proteome</keyword>
<evidence type="ECO:0000313" key="12">
    <source>
        <dbReference type="Proteomes" id="UP001268864"/>
    </source>
</evidence>
<dbReference type="PIRSF" id="PIRSF000124">
    <property type="entry name" value="UDPglc_GDPman_dh"/>
    <property type="match status" value="1"/>
</dbReference>
<accession>A0ABU2FQU2</accession>
<comment type="catalytic activity">
    <reaction evidence="7">
        <text>UDP-N-acetyl-alpha-D-mannosamine + 2 NAD(+) + H2O = UDP-N-acetyl-alpha-D-mannosaminouronate + 2 NADH + 3 H(+)</text>
        <dbReference type="Rhea" id="RHEA:25780"/>
        <dbReference type="ChEBI" id="CHEBI:15377"/>
        <dbReference type="ChEBI" id="CHEBI:15378"/>
        <dbReference type="ChEBI" id="CHEBI:57540"/>
        <dbReference type="ChEBI" id="CHEBI:57945"/>
        <dbReference type="ChEBI" id="CHEBI:68623"/>
        <dbReference type="ChEBI" id="CHEBI:70731"/>
        <dbReference type="EC" id="1.1.1.336"/>
    </reaction>
</comment>
<evidence type="ECO:0000256" key="2">
    <source>
        <dbReference type="ARBA" id="ARBA00012935"/>
    </source>
</evidence>
<evidence type="ECO:0000256" key="8">
    <source>
        <dbReference type="PIRNR" id="PIRNR000124"/>
    </source>
</evidence>
<evidence type="ECO:0000256" key="5">
    <source>
        <dbReference type="ARBA" id="ARBA00023027"/>
    </source>
</evidence>
<dbReference type="NCBIfam" id="TIGR03026">
    <property type="entry name" value="NDP-sugDHase"/>
    <property type="match status" value="1"/>
</dbReference>
<reference evidence="11 12" key="1">
    <citation type="submission" date="2022-06" db="EMBL/GenBank/DDBJ databases">
        <title>Halomicroarcula sp. a new haloarchaeum isolate from saline soil.</title>
        <authorList>
            <person name="Strakova D."/>
            <person name="Galisteo C."/>
            <person name="Sanchez-Porro C."/>
            <person name="Ventosa A."/>
        </authorList>
    </citation>
    <scope>NUCLEOTIDE SEQUENCE [LARGE SCALE GENOMIC DNA]</scope>
    <source>
        <strain evidence="11 12">S3CR25-11</strain>
    </source>
</reference>
<dbReference type="InterPro" id="IPR001732">
    <property type="entry name" value="UDP-Glc/GDP-Man_DH_N"/>
</dbReference>
<feature type="domain" description="UDP-glucose/GDP-mannose dehydrogenase C-terminal" evidence="10">
    <location>
        <begin position="338"/>
        <end position="438"/>
    </location>
</feature>
<dbReference type="PANTHER" id="PTHR43491">
    <property type="entry name" value="UDP-N-ACETYL-D-MANNOSAMINE DEHYDROGENASE"/>
    <property type="match status" value="1"/>
</dbReference>
<evidence type="ECO:0000256" key="9">
    <source>
        <dbReference type="SAM" id="MobiDB-lite"/>
    </source>
</evidence>
<dbReference type="EMBL" id="JAMQOS010000003">
    <property type="protein sequence ID" value="MDS0282641.1"/>
    <property type="molecule type" value="Genomic_DNA"/>
</dbReference>
<gene>
    <name evidence="11" type="ORF">NDI86_10940</name>
</gene>
<dbReference type="PANTHER" id="PTHR43491:SF2">
    <property type="entry name" value="UDP-N-ACETYL-D-MANNOSAMINE DEHYDROGENASE"/>
    <property type="match status" value="1"/>
</dbReference>
<dbReference type="InterPro" id="IPR028359">
    <property type="entry name" value="UDP_ManNAc/GlcNAc_DH"/>
</dbReference>